<protein>
    <recommendedName>
        <fullName evidence="1">DUF8052 domain-containing protein</fullName>
    </recommendedName>
</protein>
<feature type="domain" description="DUF8052" evidence="1">
    <location>
        <begin position="7"/>
        <end position="166"/>
    </location>
</feature>
<keyword evidence="3" id="KW-1185">Reference proteome</keyword>
<accession>W4QQE6</accession>
<dbReference type="Proteomes" id="UP000018896">
    <property type="component" value="Unassembled WGS sequence"/>
</dbReference>
<proteinExistence type="predicted"/>
<organism evidence="2 3">
    <name type="scientific">Halalkalibacter akibai (strain ATCC 43226 / DSM 21942 / CIP 109018 / JCM 9157 / 1139)</name>
    <name type="common">Bacillus akibai</name>
    <dbReference type="NCBI Taxonomy" id="1236973"/>
    <lineage>
        <taxon>Bacteria</taxon>
        <taxon>Bacillati</taxon>
        <taxon>Bacillota</taxon>
        <taxon>Bacilli</taxon>
        <taxon>Bacillales</taxon>
        <taxon>Bacillaceae</taxon>
        <taxon>Halalkalibacter</taxon>
    </lineage>
</organism>
<reference evidence="2 3" key="1">
    <citation type="journal article" date="2014" name="Genome Announc.">
        <title>Draft Genome Sequences of Three Alkaliphilic Bacillus Strains, Bacillus wakoensis JCM 9140T, Bacillus akibai JCM 9157T, and Bacillus hemicellulosilyticus JCM 9152T.</title>
        <authorList>
            <person name="Yuki M."/>
            <person name="Oshima K."/>
            <person name="Suda W."/>
            <person name="Oshida Y."/>
            <person name="Kitamura K."/>
            <person name="Iida T."/>
            <person name="Hattori M."/>
            <person name="Ohkuma M."/>
        </authorList>
    </citation>
    <scope>NUCLEOTIDE SEQUENCE [LARGE SCALE GENOMIC DNA]</scope>
    <source>
        <strain evidence="2 3">JCM 9157</strain>
    </source>
</reference>
<evidence type="ECO:0000259" key="1">
    <source>
        <dbReference type="Pfam" id="PF26226"/>
    </source>
</evidence>
<dbReference type="OrthoDB" id="2836917at2"/>
<dbReference type="eggNOG" id="ENOG5032U4C">
    <property type="taxonomic scope" value="Bacteria"/>
</dbReference>
<dbReference type="STRING" id="1236973.JCM9157_560"/>
<comment type="caution">
    <text evidence="2">The sequence shown here is derived from an EMBL/GenBank/DDBJ whole genome shotgun (WGS) entry which is preliminary data.</text>
</comment>
<dbReference type="EMBL" id="BAUV01000002">
    <property type="protein sequence ID" value="GAE33554.1"/>
    <property type="molecule type" value="Genomic_DNA"/>
</dbReference>
<sequence>MTGTKIEKFMNEIANRYTIQFNVYRDECIGTIPLNFYAEFQRRDEKYLMSKSIKVWGVEVQQYAFVTTQETVNRQFLDDFARQIDDQIPSFVSSKQDHMTTYFVGIIVTNESVSKEIQKQIKRLRKIKFLRYGLHGWADRYMAIVSLKDKQVYVHNKGREFLTGFEAALEKEEAKL</sequence>
<dbReference type="AlphaFoldDB" id="W4QQE6"/>
<gene>
    <name evidence="2" type="ORF">JCM9157_560</name>
</gene>
<evidence type="ECO:0000313" key="3">
    <source>
        <dbReference type="Proteomes" id="UP000018896"/>
    </source>
</evidence>
<evidence type="ECO:0000313" key="2">
    <source>
        <dbReference type="EMBL" id="GAE33554.1"/>
    </source>
</evidence>
<dbReference type="RefSeq" id="WP_035661765.1">
    <property type="nucleotide sequence ID" value="NZ_BAUV01000002.1"/>
</dbReference>
<name>W4QQE6_HALA3</name>
<dbReference type="Pfam" id="PF26226">
    <property type="entry name" value="DUF8052"/>
    <property type="match status" value="1"/>
</dbReference>
<dbReference type="InterPro" id="IPR058365">
    <property type="entry name" value="DUF8052"/>
</dbReference>